<keyword evidence="7" id="KW-1185">Reference proteome</keyword>
<dbReference type="OrthoDB" id="3045089at2759"/>
<evidence type="ECO:0000256" key="1">
    <source>
        <dbReference type="ARBA" id="ARBA00004123"/>
    </source>
</evidence>
<evidence type="ECO:0000256" key="4">
    <source>
        <dbReference type="ARBA" id="ARBA00023242"/>
    </source>
</evidence>
<dbReference type="InterPro" id="IPR051583">
    <property type="entry name" value="YAP1"/>
</dbReference>
<dbReference type="PROSITE" id="PS50020">
    <property type="entry name" value="WW_DOMAIN_2"/>
    <property type="match status" value="3"/>
</dbReference>
<evidence type="ECO:0000256" key="3">
    <source>
        <dbReference type="ARBA" id="ARBA00022490"/>
    </source>
</evidence>
<feature type="domain" description="WW" evidence="5">
    <location>
        <begin position="64"/>
        <end position="97"/>
    </location>
</feature>
<dbReference type="Proteomes" id="UP000076842">
    <property type="component" value="Unassembled WGS sequence"/>
</dbReference>
<dbReference type="STRING" id="1353952.A0A165E4K0"/>
<organism evidence="6 7">
    <name type="scientific">Calocera cornea HHB12733</name>
    <dbReference type="NCBI Taxonomy" id="1353952"/>
    <lineage>
        <taxon>Eukaryota</taxon>
        <taxon>Fungi</taxon>
        <taxon>Dikarya</taxon>
        <taxon>Basidiomycota</taxon>
        <taxon>Agaricomycotina</taxon>
        <taxon>Dacrymycetes</taxon>
        <taxon>Dacrymycetales</taxon>
        <taxon>Dacrymycetaceae</taxon>
        <taxon>Calocera</taxon>
    </lineage>
</organism>
<evidence type="ECO:0000259" key="5">
    <source>
        <dbReference type="PROSITE" id="PS50020"/>
    </source>
</evidence>
<dbReference type="InterPro" id="IPR036020">
    <property type="entry name" value="WW_dom_sf"/>
</dbReference>
<keyword evidence="4" id="KW-0539">Nucleus</keyword>
<keyword evidence="3" id="KW-0963">Cytoplasm</keyword>
<dbReference type="GO" id="GO:0005634">
    <property type="term" value="C:nucleus"/>
    <property type="evidence" value="ECO:0007669"/>
    <property type="project" value="UniProtKB-SubCell"/>
</dbReference>
<evidence type="ECO:0000313" key="7">
    <source>
        <dbReference type="Proteomes" id="UP000076842"/>
    </source>
</evidence>
<feature type="domain" description="WW" evidence="5">
    <location>
        <begin position="147"/>
        <end position="187"/>
    </location>
</feature>
<dbReference type="GO" id="GO:0035329">
    <property type="term" value="P:hippo signaling"/>
    <property type="evidence" value="ECO:0007669"/>
    <property type="project" value="TreeGrafter"/>
</dbReference>
<dbReference type="AlphaFoldDB" id="A0A165E4K0"/>
<comment type="subcellular location">
    <subcellularLocation>
        <location evidence="2">Cytoplasm</location>
    </subcellularLocation>
    <subcellularLocation>
        <location evidence="1">Nucleus</location>
    </subcellularLocation>
</comment>
<reference evidence="6 7" key="1">
    <citation type="journal article" date="2016" name="Mol. Biol. Evol.">
        <title>Comparative Genomics of Early-Diverging Mushroom-Forming Fungi Provides Insights into the Origins of Lignocellulose Decay Capabilities.</title>
        <authorList>
            <person name="Nagy L.G."/>
            <person name="Riley R."/>
            <person name="Tritt A."/>
            <person name="Adam C."/>
            <person name="Daum C."/>
            <person name="Floudas D."/>
            <person name="Sun H."/>
            <person name="Yadav J.S."/>
            <person name="Pangilinan J."/>
            <person name="Larsson K.H."/>
            <person name="Matsuura K."/>
            <person name="Barry K."/>
            <person name="Labutti K."/>
            <person name="Kuo R."/>
            <person name="Ohm R.A."/>
            <person name="Bhattacharya S.S."/>
            <person name="Shirouzu T."/>
            <person name="Yoshinaga Y."/>
            <person name="Martin F.M."/>
            <person name="Grigoriev I.V."/>
            <person name="Hibbett D.S."/>
        </authorList>
    </citation>
    <scope>NUCLEOTIDE SEQUENCE [LARGE SCALE GENOMIC DNA]</scope>
    <source>
        <strain evidence="6 7">HHB12733</strain>
    </source>
</reference>
<dbReference type="PANTHER" id="PTHR17616:SF8">
    <property type="entry name" value="TRANSCRIPTIONAL COACTIVATOR YORKIE"/>
    <property type="match status" value="1"/>
</dbReference>
<dbReference type="PANTHER" id="PTHR17616">
    <property type="entry name" value="YES-ASSOCIATED PROTEIN YAP1 FAMILY MEMBER"/>
    <property type="match status" value="1"/>
</dbReference>
<protein>
    <recommendedName>
        <fullName evidence="5">WW domain-containing protein</fullName>
    </recommendedName>
</protein>
<dbReference type="InParanoid" id="A0A165E4K0"/>
<dbReference type="CDD" id="cd00201">
    <property type="entry name" value="WW"/>
    <property type="match status" value="2"/>
</dbReference>
<dbReference type="SMART" id="SM00456">
    <property type="entry name" value="WW"/>
    <property type="match status" value="4"/>
</dbReference>
<dbReference type="GO" id="GO:0005737">
    <property type="term" value="C:cytoplasm"/>
    <property type="evidence" value="ECO:0007669"/>
    <property type="project" value="UniProtKB-SubCell"/>
</dbReference>
<sequence length="325" mass="37514">MAQIRPLAVQVEPSQATPRWETLPLPPNWEKRRASNGRPYYVDHCTRKTHWLHPHNPDSPWSTEPLPAGWEIWMTSENNIYYVDHNTKSTSLWDPRYPVGNWRKPPLEDCWEMRRRPDGEVYWLHTDSGIQTDLDPRHPTKILSICVPLPPDWEMKSYQAIGASHLRGEIYFENMKTGEITWSDPRNPPYVPMMIPEQNEQADALATRIEAKRAAYEDARRPVMEGVDRAQASGSRIEAEGAIPRKKKSSPFDEVYGFVGQEEEYQFHSRTSQEPLPTRTTAMVQKAQSTRSNTSFNPFRAVQNQPTAEVSKGRGRAMRAYLSDL</sequence>
<accession>A0A165E4K0</accession>
<gene>
    <name evidence="6" type="ORF">CALCODRAFT_500312</name>
</gene>
<dbReference type="Pfam" id="PF00397">
    <property type="entry name" value="WW"/>
    <property type="match status" value="2"/>
</dbReference>
<dbReference type="EMBL" id="KV424022">
    <property type="protein sequence ID" value="KZT54084.1"/>
    <property type="molecule type" value="Genomic_DNA"/>
</dbReference>
<dbReference type="SUPFAM" id="SSF51045">
    <property type="entry name" value="WW domain"/>
    <property type="match status" value="3"/>
</dbReference>
<dbReference type="InterPro" id="IPR001202">
    <property type="entry name" value="WW_dom"/>
</dbReference>
<dbReference type="Gene3D" id="2.20.70.10">
    <property type="match status" value="3"/>
</dbReference>
<evidence type="ECO:0000256" key="2">
    <source>
        <dbReference type="ARBA" id="ARBA00004496"/>
    </source>
</evidence>
<proteinExistence type="predicted"/>
<dbReference type="GO" id="GO:0045944">
    <property type="term" value="P:positive regulation of transcription by RNA polymerase II"/>
    <property type="evidence" value="ECO:0007669"/>
    <property type="project" value="TreeGrafter"/>
</dbReference>
<name>A0A165E4K0_9BASI</name>
<dbReference type="GO" id="GO:0003713">
    <property type="term" value="F:transcription coactivator activity"/>
    <property type="evidence" value="ECO:0007669"/>
    <property type="project" value="TreeGrafter"/>
</dbReference>
<feature type="domain" description="WW" evidence="5">
    <location>
        <begin position="23"/>
        <end position="56"/>
    </location>
</feature>
<evidence type="ECO:0000313" key="6">
    <source>
        <dbReference type="EMBL" id="KZT54084.1"/>
    </source>
</evidence>